<evidence type="ECO:0000256" key="2">
    <source>
        <dbReference type="SAM" id="MobiDB-lite"/>
    </source>
</evidence>
<dbReference type="Proteomes" id="UP000479226">
    <property type="component" value="Unassembled WGS sequence"/>
</dbReference>
<organism evidence="4 5">
    <name type="scientific">Arthrobacter silviterrae</name>
    <dbReference type="NCBI Taxonomy" id="2026658"/>
    <lineage>
        <taxon>Bacteria</taxon>
        <taxon>Bacillati</taxon>
        <taxon>Actinomycetota</taxon>
        <taxon>Actinomycetes</taxon>
        <taxon>Micrococcales</taxon>
        <taxon>Micrococcaceae</taxon>
        <taxon>Arthrobacter</taxon>
    </lineage>
</organism>
<reference evidence="4 5" key="1">
    <citation type="submission" date="2020-02" db="EMBL/GenBank/DDBJ databases">
        <title>Genome sequence of the type strain DSM 27180 of Arthrobacter silviterrae.</title>
        <authorList>
            <person name="Gao J."/>
            <person name="Sun J."/>
        </authorList>
    </citation>
    <scope>NUCLEOTIDE SEQUENCE [LARGE SCALE GENOMIC DNA]</scope>
    <source>
        <strain evidence="4 5">DSM 27180</strain>
    </source>
</reference>
<dbReference type="RefSeq" id="WP_165182427.1">
    <property type="nucleotide sequence ID" value="NZ_JAAKZI010000020.1"/>
</dbReference>
<protein>
    <submittedName>
        <fullName evidence="4">NIPSNAP family protein</fullName>
    </submittedName>
</protein>
<dbReference type="Gene3D" id="3.30.70.100">
    <property type="match status" value="1"/>
</dbReference>
<evidence type="ECO:0000313" key="5">
    <source>
        <dbReference type="Proteomes" id="UP000479226"/>
    </source>
</evidence>
<comment type="caution">
    <text evidence="4">The sequence shown here is derived from an EMBL/GenBank/DDBJ whole genome shotgun (WGS) entry which is preliminary data.</text>
</comment>
<feature type="region of interest" description="Disordered" evidence="2">
    <location>
        <begin position="163"/>
        <end position="199"/>
    </location>
</feature>
<feature type="domain" description="NIPSNAP" evidence="3">
    <location>
        <begin position="3"/>
        <end position="95"/>
    </location>
</feature>
<keyword evidence="5" id="KW-1185">Reference proteome</keyword>
<dbReference type="PANTHER" id="PTHR21017:SF17">
    <property type="entry name" value="PROTEIN NIPSNAP"/>
    <property type="match status" value="1"/>
</dbReference>
<evidence type="ECO:0000256" key="1">
    <source>
        <dbReference type="ARBA" id="ARBA00005291"/>
    </source>
</evidence>
<dbReference type="EMBL" id="JAAKZI010000020">
    <property type="protein sequence ID" value="NGN84199.1"/>
    <property type="molecule type" value="Genomic_DNA"/>
</dbReference>
<proteinExistence type="inferred from homology"/>
<dbReference type="Pfam" id="PF07978">
    <property type="entry name" value="NIPSNAP"/>
    <property type="match status" value="1"/>
</dbReference>
<gene>
    <name evidence="4" type="ORF">G6N77_12130</name>
</gene>
<dbReference type="PANTHER" id="PTHR21017">
    <property type="entry name" value="NIPSNAP-RELATED"/>
    <property type="match status" value="1"/>
</dbReference>
<dbReference type="InterPro" id="IPR011008">
    <property type="entry name" value="Dimeric_a/b-barrel"/>
</dbReference>
<dbReference type="InterPro" id="IPR051557">
    <property type="entry name" value="NipSnap_domain"/>
</dbReference>
<comment type="similarity">
    <text evidence="1">Belongs to the NipSnap family.</text>
</comment>
<accession>A0ABX0DBC2</accession>
<name>A0ABX0DBC2_9MICC</name>
<evidence type="ECO:0000313" key="4">
    <source>
        <dbReference type="EMBL" id="NGN84199.1"/>
    </source>
</evidence>
<evidence type="ECO:0000259" key="3">
    <source>
        <dbReference type="Pfam" id="PF07978"/>
    </source>
</evidence>
<dbReference type="SUPFAM" id="SSF54909">
    <property type="entry name" value="Dimeric alpha+beta barrel"/>
    <property type="match status" value="1"/>
</dbReference>
<sequence length="199" mass="22180">MIYEFRSYQVEPENVPEFERRFGQAYPDRDAFSPLAGFWHTTDGPCSEVVHVWPYRDLAERTRLRALAAQHPNWPPATGSFVNRMMVELVLPFDFVQGPQPGSPGPFYEIRYDYFKVCELRAAGEAWSRAIQERSLTEPLVVAGRLEFGQSNGIVQIWARPQAGAGPMEGSNPTGAHDGPAPTSTVTKQLAPAAFSPLQ</sequence>
<dbReference type="InterPro" id="IPR012577">
    <property type="entry name" value="NIPSNAP"/>
</dbReference>